<gene>
    <name evidence="2" type="ORF">K1X11_011240</name>
</gene>
<keyword evidence="1" id="KW-0472">Membrane</keyword>
<proteinExistence type="predicted"/>
<dbReference type="EMBL" id="CP139781">
    <property type="protein sequence ID" value="WRQ89983.1"/>
    <property type="molecule type" value="Genomic_DNA"/>
</dbReference>
<reference evidence="2 3" key="1">
    <citation type="submission" date="2021-08" db="EMBL/GenBank/DDBJ databases">
        <authorList>
            <person name="Zhang D."/>
            <person name="Zhang A."/>
            <person name="Wang L."/>
        </authorList>
    </citation>
    <scope>NUCLEOTIDE SEQUENCE [LARGE SCALE GENOMIC DNA]</scope>
    <source>
        <strain evidence="2 3">WL0086</strain>
    </source>
</reference>
<reference evidence="2 3" key="2">
    <citation type="submission" date="2023-12" db="EMBL/GenBank/DDBJ databases">
        <title>Description of an unclassified Opitutus bacterium of Verrucomicrobiota.</title>
        <authorList>
            <person name="Zhang D.-F."/>
        </authorList>
    </citation>
    <scope>NUCLEOTIDE SEQUENCE [LARGE SCALE GENOMIC DNA]</scope>
    <source>
        <strain evidence="2 3">WL0086</strain>
    </source>
</reference>
<dbReference type="Proteomes" id="UP000738431">
    <property type="component" value="Chromosome"/>
</dbReference>
<sequence>MSRPEPVIELEPRTPFSWRVVMAFVVGWLVVLGAAVLMKSAMVRLLLPLIATLFVIYIGVCTLIFLKNRKR</sequence>
<organism evidence="2 3">
    <name type="scientific">Actomonas aquatica</name>
    <dbReference type="NCBI Taxonomy" id="2866162"/>
    <lineage>
        <taxon>Bacteria</taxon>
        <taxon>Pseudomonadati</taxon>
        <taxon>Verrucomicrobiota</taxon>
        <taxon>Opitutia</taxon>
        <taxon>Opitutales</taxon>
        <taxon>Opitutaceae</taxon>
        <taxon>Actomonas</taxon>
    </lineage>
</organism>
<accession>A0ABZ1CE70</accession>
<name>A0ABZ1CE70_9BACT</name>
<evidence type="ECO:0008006" key="4">
    <source>
        <dbReference type="Google" id="ProtNLM"/>
    </source>
</evidence>
<evidence type="ECO:0000313" key="3">
    <source>
        <dbReference type="Proteomes" id="UP000738431"/>
    </source>
</evidence>
<protein>
    <recommendedName>
        <fullName evidence="4">DUF2207 domain-containing protein</fullName>
    </recommendedName>
</protein>
<evidence type="ECO:0000256" key="1">
    <source>
        <dbReference type="SAM" id="Phobius"/>
    </source>
</evidence>
<keyword evidence="1" id="KW-1133">Transmembrane helix</keyword>
<keyword evidence="1" id="KW-0812">Transmembrane</keyword>
<keyword evidence="3" id="KW-1185">Reference proteome</keyword>
<dbReference type="RefSeq" id="WP_221032092.1">
    <property type="nucleotide sequence ID" value="NZ_CP139781.1"/>
</dbReference>
<evidence type="ECO:0000313" key="2">
    <source>
        <dbReference type="EMBL" id="WRQ89983.1"/>
    </source>
</evidence>
<feature type="transmembrane region" description="Helical" evidence="1">
    <location>
        <begin position="20"/>
        <end position="38"/>
    </location>
</feature>
<feature type="transmembrane region" description="Helical" evidence="1">
    <location>
        <begin position="45"/>
        <end position="66"/>
    </location>
</feature>